<dbReference type="Gene3D" id="1.25.40.10">
    <property type="entry name" value="Tetratricopeptide repeat domain"/>
    <property type="match status" value="1"/>
</dbReference>
<accession>A0A4Q9MVN8</accession>
<dbReference type="GO" id="GO:0008270">
    <property type="term" value="F:zinc ion binding"/>
    <property type="evidence" value="ECO:0007669"/>
    <property type="project" value="UniProtKB-KW"/>
</dbReference>
<dbReference type="PANTHER" id="PTHR46758:SF2">
    <property type="entry name" value="OJ1485_B09.11 PROTEIN"/>
    <property type="match status" value="1"/>
</dbReference>
<feature type="domain" description="MYND-type" evidence="5">
    <location>
        <begin position="312"/>
        <end position="353"/>
    </location>
</feature>
<evidence type="ECO:0000313" key="6">
    <source>
        <dbReference type="EMBL" id="TBU32084.1"/>
    </source>
</evidence>
<dbReference type="Gene3D" id="6.10.140.2220">
    <property type="match status" value="1"/>
</dbReference>
<keyword evidence="1" id="KW-0479">Metal-binding</keyword>
<dbReference type="EMBL" id="ML143396">
    <property type="protein sequence ID" value="TBU32084.1"/>
    <property type="molecule type" value="Genomic_DNA"/>
</dbReference>
<evidence type="ECO:0000256" key="3">
    <source>
        <dbReference type="ARBA" id="ARBA00022833"/>
    </source>
</evidence>
<dbReference type="Proteomes" id="UP000292957">
    <property type="component" value="Unassembled WGS sequence"/>
</dbReference>
<proteinExistence type="predicted"/>
<dbReference type="InterPro" id="IPR002893">
    <property type="entry name" value="Znf_MYND"/>
</dbReference>
<dbReference type="PANTHER" id="PTHR46758">
    <property type="entry name" value="MYND DOMAIN-CONTAINING"/>
    <property type="match status" value="1"/>
</dbReference>
<dbReference type="InterPro" id="IPR011990">
    <property type="entry name" value="TPR-like_helical_dom_sf"/>
</dbReference>
<name>A0A4Q9MVN8_9APHY</name>
<dbReference type="SUPFAM" id="SSF144232">
    <property type="entry name" value="HIT/MYND zinc finger-like"/>
    <property type="match status" value="1"/>
</dbReference>
<dbReference type="OrthoDB" id="432970at2759"/>
<protein>
    <recommendedName>
        <fullName evidence="5">MYND-type domain-containing protein</fullName>
    </recommendedName>
</protein>
<gene>
    <name evidence="6" type="ORF">BD311DRAFT_804139</name>
</gene>
<evidence type="ECO:0000259" key="5">
    <source>
        <dbReference type="PROSITE" id="PS50865"/>
    </source>
</evidence>
<keyword evidence="3" id="KW-0862">Zinc</keyword>
<keyword evidence="2 4" id="KW-0863">Zinc-finger</keyword>
<organism evidence="6">
    <name type="scientific">Dichomitus squalens</name>
    <dbReference type="NCBI Taxonomy" id="114155"/>
    <lineage>
        <taxon>Eukaryota</taxon>
        <taxon>Fungi</taxon>
        <taxon>Dikarya</taxon>
        <taxon>Basidiomycota</taxon>
        <taxon>Agaricomycotina</taxon>
        <taxon>Agaricomycetes</taxon>
        <taxon>Polyporales</taxon>
        <taxon>Polyporaceae</taxon>
        <taxon>Dichomitus</taxon>
    </lineage>
</organism>
<sequence length="398" mass="44830">MDKRMGMEAFMGVGGGMISEEAARNLKKGEDLCRRRKPEQALPYLFKAMEDPNNLDAIVQLAFLMPTMDIGIRLLEEGEAKGRAQLRQILGPTCFDDDDDNVGHFWGLIETRPYMRVLQAIVRLAFENKDYNKSANAIIEMLRLCPGDNLGQRYWLGSVLLQANRTADALSFAQDWLDPQYRGSWPPRGGCAFRPPSQTPLSAEALEKVKNYGHTGVVYTAALASYKLWGDCDIARQYLRCAAAVNPHVLLKILARVDQPKSLNNLPRSLNGPEDAHDYLWLTQNLWMPSHIWNWANNDPEVKSHVLRTCARSGCGAREVRAAEFKRCSGCKEVIYCSPSCQKEDWPAHKKKCKEHQQHKDFMKALLNGRRPPRPVDPDAPMVASADFSSDGIATTFH</sequence>
<evidence type="ECO:0000256" key="1">
    <source>
        <dbReference type="ARBA" id="ARBA00022723"/>
    </source>
</evidence>
<evidence type="ECO:0000256" key="2">
    <source>
        <dbReference type="ARBA" id="ARBA00022771"/>
    </source>
</evidence>
<evidence type="ECO:0000256" key="4">
    <source>
        <dbReference type="PROSITE-ProRule" id="PRU00134"/>
    </source>
</evidence>
<dbReference type="InterPro" id="IPR044508">
    <property type="entry name" value="At5g50450/At1g67340-like"/>
</dbReference>
<reference evidence="6" key="1">
    <citation type="submission" date="2019-01" db="EMBL/GenBank/DDBJ databases">
        <title>Draft genome sequences of three monokaryotic isolates of the white-rot basidiomycete fungus Dichomitus squalens.</title>
        <authorList>
            <consortium name="DOE Joint Genome Institute"/>
            <person name="Lopez S.C."/>
            <person name="Andreopoulos B."/>
            <person name="Pangilinan J."/>
            <person name="Lipzen A."/>
            <person name="Riley R."/>
            <person name="Ahrendt S."/>
            <person name="Ng V."/>
            <person name="Barry K."/>
            <person name="Daum C."/>
            <person name="Grigoriev I.V."/>
            <person name="Hilden K.S."/>
            <person name="Makela M.R."/>
            <person name="de Vries R.P."/>
        </authorList>
    </citation>
    <scope>NUCLEOTIDE SEQUENCE [LARGE SCALE GENOMIC DNA]</scope>
    <source>
        <strain evidence="6">OM18370.1</strain>
    </source>
</reference>
<dbReference type="PROSITE" id="PS50865">
    <property type="entry name" value="ZF_MYND_2"/>
    <property type="match status" value="1"/>
</dbReference>
<dbReference type="Pfam" id="PF01753">
    <property type="entry name" value="zf-MYND"/>
    <property type="match status" value="1"/>
</dbReference>
<dbReference type="AlphaFoldDB" id="A0A4Q9MVN8"/>